<name>A0A9P1I733_9PELO</name>
<evidence type="ECO:0000313" key="1">
    <source>
        <dbReference type="EMBL" id="CAI5439366.1"/>
    </source>
</evidence>
<sequence>MECLIHDFVCRNLQQRTIRFAQQTSKVEDSTDAKKWHMANCRELQCAYIHRYLFLVCSLLRGKTISISSKKQTHNER</sequence>
<proteinExistence type="predicted"/>
<protein>
    <submittedName>
        <fullName evidence="1">Uncharacterized protein</fullName>
    </submittedName>
</protein>
<dbReference type="AlphaFoldDB" id="A0A9P1I733"/>
<comment type="caution">
    <text evidence="1">The sequence shown here is derived from an EMBL/GenBank/DDBJ whole genome shotgun (WGS) entry which is preliminary data.</text>
</comment>
<dbReference type="EMBL" id="CANHGI010000001">
    <property type="protein sequence ID" value="CAI5439366.1"/>
    <property type="molecule type" value="Genomic_DNA"/>
</dbReference>
<dbReference type="Proteomes" id="UP001152747">
    <property type="component" value="Unassembled WGS sequence"/>
</dbReference>
<keyword evidence="2" id="KW-1185">Reference proteome</keyword>
<gene>
    <name evidence="1" type="ORF">CAMP_LOCUS2003</name>
</gene>
<organism evidence="1 2">
    <name type="scientific">Caenorhabditis angaria</name>
    <dbReference type="NCBI Taxonomy" id="860376"/>
    <lineage>
        <taxon>Eukaryota</taxon>
        <taxon>Metazoa</taxon>
        <taxon>Ecdysozoa</taxon>
        <taxon>Nematoda</taxon>
        <taxon>Chromadorea</taxon>
        <taxon>Rhabditida</taxon>
        <taxon>Rhabditina</taxon>
        <taxon>Rhabditomorpha</taxon>
        <taxon>Rhabditoidea</taxon>
        <taxon>Rhabditidae</taxon>
        <taxon>Peloderinae</taxon>
        <taxon>Caenorhabditis</taxon>
    </lineage>
</organism>
<reference evidence="1" key="1">
    <citation type="submission" date="2022-11" db="EMBL/GenBank/DDBJ databases">
        <authorList>
            <person name="Kikuchi T."/>
        </authorList>
    </citation>
    <scope>NUCLEOTIDE SEQUENCE</scope>
    <source>
        <strain evidence="1">PS1010</strain>
    </source>
</reference>
<accession>A0A9P1I733</accession>
<evidence type="ECO:0000313" key="2">
    <source>
        <dbReference type="Proteomes" id="UP001152747"/>
    </source>
</evidence>